<reference evidence="4" key="3">
    <citation type="submission" date="2021-06" db="EMBL/GenBank/DDBJ databases">
        <title>Updating the genus Pseudomonas: Description of 43 new species and partition of the Pseudomonas putida group.</title>
        <authorList>
            <person name="Girard L."/>
            <person name="Lood C."/>
            <person name="Vandamme P."/>
            <person name="Rokni-Zadeh H."/>
            <person name="Van Noort V."/>
            <person name="Hofte M."/>
            <person name="Lavigne R."/>
            <person name="De Mot R."/>
        </authorList>
    </citation>
    <scope>NUCLEOTIDE SEQUENCE</scope>
    <source>
        <strain evidence="4">SWRI10</strain>
    </source>
</reference>
<gene>
    <name evidence="4" type="ORF">HU737_007670</name>
    <name evidence="3" type="ORF">HU737_04385</name>
</gene>
<comment type="caution">
    <text evidence="3">The sequence shown here is derived from an EMBL/GenBank/DDBJ whole genome shotgun (WGS) entry which is preliminary data.</text>
</comment>
<dbReference type="Pfam" id="PF16220">
    <property type="entry name" value="DUF4880"/>
    <property type="match status" value="1"/>
</dbReference>
<dbReference type="InterPro" id="IPR032623">
    <property type="entry name" value="FecR_N"/>
</dbReference>
<dbReference type="AlphaFoldDB" id="A0A923FWX5"/>
<dbReference type="PANTHER" id="PTHR30273:SF2">
    <property type="entry name" value="PROTEIN FECR"/>
    <property type="match status" value="1"/>
</dbReference>
<dbReference type="Pfam" id="PF04773">
    <property type="entry name" value="FecR"/>
    <property type="match status" value="1"/>
</dbReference>
<dbReference type="InterPro" id="IPR012373">
    <property type="entry name" value="Ferrdict_sens_TM"/>
</dbReference>
<evidence type="ECO:0000313" key="3">
    <source>
        <dbReference type="EMBL" id="MBC3439910.1"/>
    </source>
</evidence>
<dbReference type="Gene3D" id="2.60.120.1440">
    <property type="match status" value="1"/>
</dbReference>
<dbReference type="GO" id="GO:0016989">
    <property type="term" value="F:sigma factor antagonist activity"/>
    <property type="evidence" value="ECO:0007669"/>
    <property type="project" value="TreeGrafter"/>
</dbReference>
<accession>A0A923FWX5</accession>
<dbReference type="Proteomes" id="UP000599879">
    <property type="component" value="Unassembled WGS sequence"/>
</dbReference>
<reference evidence="3" key="2">
    <citation type="submission" date="2020-07" db="EMBL/GenBank/DDBJ databases">
        <authorList>
            <person name="Lood C."/>
            <person name="Girard L."/>
        </authorList>
    </citation>
    <scope>NUCLEOTIDE SEQUENCE</scope>
    <source>
        <strain evidence="3">SWRI10</strain>
    </source>
</reference>
<dbReference type="EMBL" id="JABWRE020000001">
    <property type="protein sequence ID" value="MBV4535849.1"/>
    <property type="molecule type" value="Genomic_DNA"/>
</dbReference>
<dbReference type="PIRSF" id="PIRSF018266">
    <property type="entry name" value="FecR"/>
    <property type="match status" value="1"/>
</dbReference>
<dbReference type="PANTHER" id="PTHR30273">
    <property type="entry name" value="PERIPLASMIC SIGNAL SENSOR AND SIGMA FACTOR ACTIVATOR FECR-RELATED"/>
    <property type="match status" value="1"/>
</dbReference>
<proteinExistence type="predicted"/>
<dbReference type="EMBL" id="JABWRE010000002">
    <property type="protein sequence ID" value="MBC3439910.1"/>
    <property type="molecule type" value="Genomic_DNA"/>
</dbReference>
<evidence type="ECO:0000259" key="1">
    <source>
        <dbReference type="Pfam" id="PF04773"/>
    </source>
</evidence>
<organism evidence="3">
    <name type="scientific">Pseudomonas urmiensis</name>
    <dbReference type="NCBI Taxonomy" id="2745493"/>
    <lineage>
        <taxon>Bacteria</taxon>
        <taxon>Pseudomonadati</taxon>
        <taxon>Pseudomonadota</taxon>
        <taxon>Gammaproteobacteria</taxon>
        <taxon>Pseudomonadales</taxon>
        <taxon>Pseudomonadaceae</taxon>
        <taxon>Pseudomonas</taxon>
    </lineage>
</organism>
<sequence length="315" mass="34416">MSAQVDAQARQLAREAAHWLTLCDAGELDAERAAALAQWRGRSTAHEALWQKAEALRQRFAAVPAPLAVACLDRPQLDRRKLLGQALALGALAPLAWFGYQQLPMQRWRADLHTATGERRTLQLADGSRLQLNTASAVNLEVGEGLARVQLLEGEIALDSLGPVQVSLPQGLAVATRASFCVRLQAQGCLVSVSQGHVSLQPLRGAPVQLQSGQQALLSSSGVGPTRAFDAQLPGWRQGLLIVDNQPLGDFLRELDRYRPGLLRWDPLLERLAVTGTFQLDDSERILALLAASLPLEVHYRSRYWVSLTARKKLA</sequence>
<protein>
    <submittedName>
        <fullName evidence="3">FecR domain-containing protein</fullName>
    </submittedName>
</protein>
<feature type="domain" description="FecR protein" evidence="1">
    <location>
        <begin position="111"/>
        <end position="198"/>
    </location>
</feature>
<evidence type="ECO:0000259" key="2">
    <source>
        <dbReference type="Pfam" id="PF16220"/>
    </source>
</evidence>
<dbReference type="RefSeq" id="WP_186553481.1">
    <property type="nucleotide sequence ID" value="NZ_JABWRE020000001.1"/>
</dbReference>
<name>A0A923FWX5_9PSED</name>
<feature type="domain" description="FecR N-terminal" evidence="2">
    <location>
        <begin position="14"/>
        <end position="56"/>
    </location>
</feature>
<reference evidence="3" key="1">
    <citation type="journal article" date="2020" name="Microorganisms">
        <title>Reliable Identification of Environmental Pseudomonas Isolates Using the rpoD Gene.</title>
        <authorList>
            <consortium name="The Broad Institute Genome Sequencing Platform"/>
            <person name="Girard L."/>
            <person name="Lood C."/>
            <person name="Rokni-Zadeh H."/>
            <person name="van Noort V."/>
            <person name="Lavigne R."/>
            <person name="De Mot R."/>
        </authorList>
    </citation>
    <scope>NUCLEOTIDE SEQUENCE</scope>
    <source>
        <strain evidence="3">SWRI10</strain>
    </source>
</reference>
<dbReference type="InterPro" id="IPR006860">
    <property type="entry name" value="FecR"/>
</dbReference>
<evidence type="ECO:0000313" key="4">
    <source>
        <dbReference type="EMBL" id="MBV4535849.1"/>
    </source>
</evidence>